<dbReference type="AlphaFoldDB" id="A0A4Y7J673"/>
<organism evidence="12 13">
    <name type="scientific">Papaver somniferum</name>
    <name type="common">Opium poppy</name>
    <dbReference type="NCBI Taxonomy" id="3469"/>
    <lineage>
        <taxon>Eukaryota</taxon>
        <taxon>Viridiplantae</taxon>
        <taxon>Streptophyta</taxon>
        <taxon>Embryophyta</taxon>
        <taxon>Tracheophyta</taxon>
        <taxon>Spermatophyta</taxon>
        <taxon>Magnoliopsida</taxon>
        <taxon>Ranunculales</taxon>
        <taxon>Papaveraceae</taxon>
        <taxon>Papaveroideae</taxon>
        <taxon>Papaver</taxon>
    </lineage>
</organism>
<protein>
    <recommendedName>
        <fullName evidence="14">DDE Tnp4 domain-containing protein</fullName>
    </recommendedName>
</protein>
<gene>
    <name evidence="12" type="ORF">C5167_014815</name>
</gene>
<evidence type="ECO:0008006" key="14">
    <source>
        <dbReference type="Google" id="ProtNLM"/>
    </source>
</evidence>
<feature type="domain" description="DUF8040" evidence="11">
    <location>
        <begin position="230"/>
        <end position="326"/>
    </location>
</feature>
<feature type="domain" description="DDE Tnp4" evidence="10">
    <location>
        <begin position="361"/>
        <end position="524"/>
    </location>
</feature>
<dbReference type="PANTHER" id="PTHR22930:SF251">
    <property type="entry name" value="DDE TNP4 DOMAIN-CONTAINING PROTEIN"/>
    <property type="match status" value="1"/>
</dbReference>
<dbReference type="PANTHER" id="PTHR22930">
    <property type="match status" value="1"/>
</dbReference>
<evidence type="ECO:0000313" key="12">
    <source>
        <dbReference type="EMBL" id="RZC55946.1"/>
    </source>
</evidence>
<reference evidence="12 13" key="1">
    <citation type="journal article" date="2018" name="Science">
        <title>The opium poppy genome and morphinan production.</title>
        <authorList>
            <person name="Guo L."/>
            <person name="Winzer T."/>
            <person name="Yang X."/>
            <person name="Li Y."/>
            <person name="Ning Z."/>
            <person name="He Z."/>
            <person name="Teodor R."/>
            <person name="Lu Y."/>
            <person name="Bowser T.A."/>
            <person name="Graham I.A."/>
            <person name="Ye K."/>
        </authorList>
    </citation>
    <scope>NUCLEOTIDE SEQUENCE [LARGE SCALE GENOMIC DNA]</scope>
    <source>
        <strain evidence="13">cv. HN1</strain>
        <tissue evidence="12">Leaves</tissue>
    </source>
</reference>
<dbReference type="Pfam" id="PF26138">
    <property type="entry name" value="DUF8040"/>
    <property type="match status" value="1"/>
</dbReference>
<evidence type="ECO:0000256" key="1">
    <source>
        <dbReference type="ARBA" id="ARBA00001968"/>
    </source>
</evidence>
<feature type="compositionally biased region" description="Polar residues" evidence="8">
    <location>
        <begin position="137"/>
        <end position="151"/>
    </location>
</feature>
<dbReference type="Gramene" id="RZC55946">
    <property type="protein sequence ID" value="RZC55946"/>
    <property type="gene ID" value="C5167_014815"/>
</dbReference>
<dbReference type="GO" id="GO:0005634">
    <property type="term" value="C:nucleus"/>
    <property type="evidence" value="ECO:0007669"/>
    <property type="project" value="UniProtKB-SubCell"/>
</dbReference>
<dbReference type="EMBL" id="CM010717">
    <property type="protein sequence ID" value="RZC55946.1"/>
    <property type="molecule type" value="Genomic_DNA"/>
</dbReference>
<dbReference type="GO" id="GO:0046872">
    <property type="term" value="F:metal ion binding"/>
    <property type="evidence" value="ECO:0007669"/>
    <property type="project" value="UniProtKB-KW"/>
</dbReference>
<sequence length="597" mass="69046">MASLSSDDNVDDIRTWPQYIVDYFVQWLHEKPKRVTNHYIGKKEMGKIDNALFAKFGKRYSIPKLKAKFNRLRIEHREFARLVSDTGMGWDPVANTVTASDDAWKRYLKKYPGAKSFRKKGLDNYYMLGEIFNSTTASGSMSNASTRSPPDSDTERDLETEFLGKGALYQREYLEEIWLLTGISKVQSIKMESRDTSSSSDSSSDSEDSFMELLMVKELHKRYIKIPMMTSVLSGREFIFELLNGHPRRMYNLMRMDPSTFMLLCSTLRTNDFLQDDRSVSVEEAVGIFLATVSQSMRNRVVAEMFQHSNETVYRHFKKVLKALCRLGCLIIKPPNMDEVPPEIMTNPKFYPWFVDCVGAIDGTHISACVPASKQIPFRGRKAQITQNIMCACSFDMLFTFVYTGWEGTANDARVLMDAISNEENKFPMPREGRYYVVDSAYTNMPGFLTPYRGERYHLRDFRGRSRQAKGPMELFNHRHSSLRNVIERCFGVWKSRFPILKCMPNYPLRRQRLIPVACCTLHNFIRLNSRNDELFSQFMAEDLLVADEESSSTGQESTSIDIDVSAANIELMNNVRDDIAGTMWIYHQRRHHHQHL</sequence>
<evidence type="ECO:0000256" key="5">
    <source>
        <dbReference type="ARBA" id="ARBA00022723"/>
    </source>
</evidence>
<evidence type="ECO:0000256" key="8">
    <source>
        <dbReference type="SAM" id="MobiDB-lite"/>
    </source>
</evidence>
<dbReference type="InterPro" id="IPR058353">
    <property type="entry name" value="DUF8040"/>
</dbReference>
<evidence type="ECO:0000259" key="10">
    <source>
        <dbReference type="Pfam" id="PF13359"/>
    </source>
</evidence>
<keyword evidence="6" id="KW-0378">Hydrolase</keyword>
<evidence type="ECO:0000256" key="6">
    <source>
        <dbReference type="ARBA" id="ARBA00022801"/>
    </source>
</evidence>
<proteinExistence type="inferred from homology"/>
<evidence type="ECO:0000256" key="4">
    <source>
        <dbReference type="ARBA" id="ARBA00022722"/>
    </source>
</evidence>
<accession>A0A4Y7J673</accession>
<keyword evidence="5" id="KW-0479">Metal-binding</keyword>
<keyword evidence="13" id="KW-1185">Reference proteome</keyword>
<dbReference type="GO" id="GO:0004518">
    <property type="term" value="F:nuclease activity"/>
    <property type="evidence" value="ECO:0007669"/>
    <property type="project" value="UniProtKB-KW"/>
</dbReference>
<dbReference type="Pfam" id="PF13359">
    <property type="entry name" value="DDE_Tnp_4"/>
    <property type="match status" value="1"/>
</dbReference>
<comment type="cofactor">
    <cofactor evidence="1">
        <name>a divalent metal cation</name>
        <dbReference type="ChEBI" id="CHEBI:60240"/>
    </cofactor>
</comment>
<evidence type="ECO:0000256" key="7">
    <source>
        <dbReference type="ARBA" id="ARBA00023242"/>
    </source>
</evidence>
<dbReference type="InterPro" id="IPR027806">
    <property type="entry name" value="HARBI1_dom"/>
</dbReference>
<evidence type="ECO:0000256" key="2">
    <source>
        <dbReference type="ARBA" id="ARBA00004123"/>
    </source>
</evidence>
<dbReference type="OMA" id="GTHISAC"/>
<dbReference type="InterPro" id="IPR045249">
    <property type="entry name" value="HARBI1-like"/>
</dbReference>
<comment type="subcellular location">
    <subcellularLocation>
        <location evidence="2">Nucleus</location>
    </subcellularLocation>
</comment>
<dbReference type="Pfam" id="PF12776">
    <property type="entry name" value="Myb_DNA-bind_3"/>
    <property type="match status" value="1"/>
</dbReference>
<evidence type="ECO:0000259" key="9">
    <source>
        <dbReference type="Pfam" id="PF12776"/>
    </source>
</evidence>
<dbReference type="InterPro" id="IPR024752">
    <property type="entry name" value="Myb/SANT-like_dom"/>
</dbReference>
<evidence type="ECO:0000259" key="11">
    <source>
        <dbReference type="Pfam" id="PF26138"/>
    </source>
</evidence>
<dbReference type="Proteomes" id="UP000316621">
    <property type="component" value="Chromosome 3"/>
</dbReference>
<feature type="region of interest" description="Disordered" evidence="8">
    <location>
        <begin position="137"/>
        <end position="157"/>
    </location>
</feature>
<keyword evidence="4" id="KW-0540">Nuclease</keyword>
<evidence type="ECO:0000256" key="3">
    <source>
        <dbReference type="ARBA" id="ARBA00006958"/>
    </source>
</evidence>
<comment type="similarity">
    <text evidence="3">Belongs to the HARBI1 family.</text>
</comment>
<feature type="domain" description="Myb/SANT-like" evidence="9">
    <location>
        <begin position="18"/>
        <end position="107"/>
    </location>
</feature>
<evidence type="ECO:0000313" key="13">
    <source>
        <dbReference type="Proteomes" id="UP000316621"/>
    </source>
</evidence>
<dbReference type="GO" id="GO:0016787">
    <property type="term" value="F:hydrolase activity"/>
    <property type="evidence" value="ECO:0007669"/>
    <property type="project" value="UniProtKB-KW"/>
</dbReference>
<name>A0A4Y7J673_PAPSO</name>
<keyword evidence="7" id="KW-0539">Nucleus</keyword>